<feature type="transmembrane region" description="Helical" evidence="1">
    <location>
        <begin position="216"/>
        <end position="238"/>
    </location>
</feature>
<dbReference type="InterPro" id="IPR046675">
    <property type="entry name" value="DUF6545"/>
</dbReference>
<keyword evidence="1" id="KW-0812">Transmembrane</keyword>
<dbReference type="OrthoDB" id="4569949at2"/>
<organism evidence="3 4">
    <name type="scientific">Nocardia colli</name>
    <dbReference type="NCBI Taxonomy" id="2545717"/>
    <lineage>
        <taxon>Bacteria</taxon>
        <taxon>Bacillati</taxon>
        <taxon>Actinomycetota</taxon>
        <taxon>Actinomycetes</taxon>
        <taxon>Mycobacteriales</taxon>
        <taxon>Nocardiaceae</taxon>
        <taxon>Nocardia</taxon>
    </lineage>
</organism>
<feature type="transmembrane region" description="Helical" evidence="1">
    <location>
        <begin position="99"/>
        <end position="121"/>
    </location>
</feature>
<feature type="transmembrane region" description="Helical" evidence="1">
    <location>
        <begin position="36"/>
        <end position="56"/>
    </location>
</feature>
<evidence type="ECO:0000313" key="3">
    <source>
        <dbReference type="EMBL" id="KAA8888164.1"/>
    </source>
</evidence>
<feature type="transmembrane region" description="Helical" evidence="1">
    <location>
        <begin position="174"/>
        <end position="196"/>
    </location>
</feature>
<evidence type="ECO:0000313" key="4">
    <source>
        <dbReference type="Proteomes" id="UP000323876"/>
    </source>
</evidence>
<protein>
    <recommendedName>
        <fullName evidence="2">DUF6545 domain-containing protein</fullName>
    </recommendedName>
</protein>
<dbReference type="InterPro" id="IPR050039">
    <property type="entry name" value="MAB_1171c-like"/>
</dbReference>
<dbReference type="AlphaFoldDB" id="A0A5N0EIR0"/>
<keyword evidence="4" id="KW-1185">Reference proteome</keyword>
<dbReference type="NCBIfam" id="NF042915">
    <property type="entry name" value="MAB_1171c_fam"/>
    <property type="match status" value="1"/>
</dbReference>
<evidence type="ECO:0000256" key="1">
    <source>
        <dbReference type="SAM" id="Phobius"/>
    </source>
</evidence>
<reference evidence="3 4" key="1">
    <citation type="submission" date="2019-09" db="EMBL/GenBank/DDBJ databases">
        <authorList>
            <person name="Wang X."/>
        </authorList>
    </citation>
    <scope>NUCLEOTIDE SEQUENCE [LARGE SCALE GENOMIC DNA]</scope>
    <source>
        <strain evidence="3 4">CICC 11023</strain>
    </source>
</reference>
<gene>
    <name evidence="3" type="ORF">F3087_13970</name>
</gene>
<keyword evidence="1" id="KW-1133">Transmembrane helix</keyword>
<dbReference type="RefSeq" id="WP_150402333.1">
    <property type="nucleotide sequence ID" value="NZ_VXLC01000004.1"/>
</dbReference>
<name>A0A5N0EIR0_9NOCA</name>
<keyword evidence="1" id="KW-0472">Membrane</keyword>
<feature type="transmembrane region" description="Helical" evidence="1">
    <location>
        <begin position="6"/>
        <end position="24"/>
    </location>
</feature>
<accession>A0A5N0EIR0</accession>
<evidence type="ECO:0000259" key="2">
    <source>
        <dbReference type="Pfam" id="PF20182"/>
    </source>
</evidence>
<proteinExistence type="predicted"/>
<feature type="transmembrane region" description="Helical" evidence="1">
    <location>
        <begin position="133"/>
        <end position="153"/>
    </location>
</feature>
<feature type="transmembrane region" description="Helical" evidence="1">
    <location>
        <begin position="68"/>
        <end position="92"/>
    </location>
</feature>
<feature type="domain" description="DUF6545" evidence="2">
    <location>
        <begin position="245"/>
        <end position="370"/>
    </location>
</feature>
<dbReference type="Pfam" id="PF20182">
    <property type="entry name" value="DUF6545"/>
    <property type="match status" value="1"/>
</dbReference>
<sequence>MLPTAVTLPITVAAWLLLIIRLPWFRTTLIERRLNMLIALVTEILTTHEPMLRAQLSALTGGRLSPGLIYQLGAIGFVFTTATSLLLAGVMLGRSPSAVAVYGLAGTSCAVALLCSGPAQGPSPDTMYTQPGWGPFGFWLALAPMSYWMVFYFGRVCLAEMREQSDRRERTLHAMVLATGGTVFLMFSLTLVSAGLRSFGHESWLTRAQVVIDNNAIFVQGLPFLGIGAVPVFARLINATELDVWSRRRKRLLPLWFDLTAACPEIVHRTSNPDAAHRNRYALHRTVIEIRDSVLILARYATPTPADLQSEIATAGQEREALDLAVRLVRACAAKTRGDSPAGTGSLRHCAGDNLAEEAAELAAIAAQWPRARALVDAAAIRTAARA</sequence>
<dbReference type="Proteomes" id="UP000323876">
    <property type="component" value="Unassembled WGS sequence"/>
</dbReference>
<dbReference type="EMBL" id="VXLC01000004">
    <property type="protein sequence ID" value="KAA8888164.1"/>
    <property type="molecule type" value="Genomic_DNA"/>
</dbReference>
<comment type="caution">
    <text evidence="3">The sequence shown here is derived from an EMBL/GenBank/DDBJ whole genome shotgun (WGS) entry which is preliminary data.</text>
</comment>